<comment type="caution">
    <text evidence="3">The sequence shown here is derived from an EMBL/GenBank/DDBJ whole genome shotgun (WGS) entry which is preliminary data.</text>
</comment>
<feature type="domain" description="HTH cro/C1-type" evidence="2">
    <location>
        <begin position="11"/>
        <end position="65"/>
    </location>
</feature>
<keyword evidence="1" id="KW-0238">DNA-binding</keyword>
<evidence type="ECO:0000256" key="1">
    <source>
        <dbReference type="ARBA" id="ARBA00023125"/>
    </source>
</evidence>
<evidence type="ECO:0000313" key="3">
    <source>
        <dbReference type="EMBL" id="GAA1612988.1"/>
    </source>
</evidence>
<evidence type="ECO:0000259" key="2">
    <source>
        <dbReference type="PROSITE" id="PS50943"/>
    </source>
</evidence>
<keyword evidence="4" id="KW-1185">Reference proteome</keyword>
<gene>
    <name evidence="3" type="ORF">GCM10009733_006300</name>
</gene>
<dbReference type="Gene3D" id="1.10.260.40">
    <property type="entry name" value="lambda repressor-like DNA-binding domains"/>
    <property type="match status" value="1"/>
</dbReference>
<dbReference type="InterPro" id="IPR001387">
    <property type="entry name" value="Cro/C1-type_HTH"/>
</dbReference>
<dbReference type="SMART" id="SM00530">
    <property type="entry name" value="HTH_XRE"/>
    <property type="match status" value="1"/>
</dbReference>
<dbReference type="RefSeq" id="WP_346101325.1">
    <property type="nucleotide sequence ID" value="NZ_BAAAMU010000003.1"/>
</dbReference>
<proteinExistence type="predicted"/>
<dbReference type="InterPro" id="IPR010982">
    <property type="entry name" value="Lambda_DNA-bd_dom_sf"/>
</dbReference>
<dbReference type="PROSITE" id="PS50943">
    <property type="entry name" value="HTH_CROC1"/>
    <property type="match status" value="1"/>
</dbReference>
<dbReference type="CDD" id="cd00093">
    <property type="entry name" value="HTH_XRE"/>
    <property type="match status" value="1"/>
</dbReference>
<reference evidence="4" key="1">
    <citation type="journal article" date="2019" name="Int. J. Syst. Evol. Microbiol.">
        <title>The Global Catalogue of Microorganisms (GCM) 10K type strain sequencing project: providing services to taxonomists for standard genome sequencing and annotation.</title>
        <authorList>
            <consortium name="The Broad Institute Genomics Platform"/>
            <consortium name="The Broad Institute Genome Sequencing Center for Infectious Disease"/>
            <person name="Wu L."/>
            <person name="Ma J."/>
        </authorList>
    </citation>
    <scope>NUCLEOTIDE SEQUENCE [LARGE SCALE GENOMIC DNA]</scope>
    <source>
        <strain evidence="4">JCM 13929</strain>
    </source>
</reference>
<protein>
    <recommendedName>
        <fullName evidence="2">HTH cro/C1-type domain-containing protein</fullName>
    </recommendedName>
</protein>
<sequence length="139" mass="15547">MPETETLGGRLRSLRLGAGLSQGMLAKRVGISTTYISFLENDHRQPSAHVLHRLAAHFGVHPADLRYGTAIHHARRTRLERRAAAQRRVLRLVKELFTGCPVGDTVRWESNVIRADDKHITTITIIREPGDQLLDPDSG</sequence>
<dbReference type="Pfam" id="PF01381">
    <property type="entry name" value="HTH_3"/>
    <property type="match status" value="1"/>
</dbReference>
<dbReference type="SUPFAM" id="SSF47413">
    <property type="entry name" value="lambda repressor-like DNA-binding domains"/>
    <property type="match status" value="1"/>
</dbReference>
<name>A0ABP4QIV1_9ACTN</name>
<dbReference type="PANTHER" id="PTHR46797">
    <property type="entry name" value="HTH-TYPE TRANSCRIPTIONAL REGULATOR"/>
    <property type="match status" value="1"/>
</dbReference>
<dbReference type="InterPro" id="IPR050807">
    <property type="entry name" value="TransReg_Diox_bact_type"/>
</dbReference>
<dbReference type="PANTHER" id="PTHR46797:SF1">
    <property type="entry name" value="METHYLPHOSPHONATE SYNTHASE"/>
    <property type="match status" value="1"/>
</dbReference>
<dbReference type="EMBL" id="BAAAMU010000003">
    <property type="protein sequence ID" value="GAA1612988.1"/>
    <property type="molecule type" value="Genomic_DNA"/>
</dbReference>
<dbReference type="Proteomes" id="UP001500064">
    <property type="component" value="Unassembled WGS sequence"/>
</dbReference>
<accession>A0ABP4QIV1</accession>
<organism evidence="3 4">
    <name type="scientific">Nonomuraea maheshkhaliensis</name>
    <dbReference type="NCBI Taxonomy" id="419590"/>
    <lineage>
        <taxon>Bacteria</taxon>
        <taxon>Bacillati</taxon>
        <taxon>Actinomycetota</taxon>
        <taxon>Actinomycetes</taxon>
        <taxon>Streptosporangiales</taxon>
        <taxon>Streptosporangiaceae</taxon>
        <taxon>Nonomuraea</taxon>
    </lineage>
</organism>
<evidence type="ECO:0000313" key="4">
    <source>
        <dbReference type="Proteomes" id="UP001500064"/>
    </source>
</evidence>